<dbReference type="GO" id="GO:0005737">
    <property type="term" value="C:cytoplasm"/>
    <property type="evidence" value="ECO:0007669"/>
    <property type="project" value="TreeGrafter"/>
</dbReference>
<feature type="transmembrane region" description="Helical" evidence="7">
    <location>
        <begin position="683"/>
        <end position="705"/>
    </location>
</feature>
<dbReference type="PANTHER" id="PTHR11923:SF51">
    <property type="entry name" value="LYSOSOME MEMBRANE PROTEIN 2"/>
    <property type="match status" value="1"/>
</dbReference>
<keyword evidence="3 7" id="KW-0812">Transmembrane</keyword>
<evidence type="ECO:0000313" key="9">
    <source>
        <dbReference type="Proteomes" id="UP000053237"/>
    </source>
</evidence>
<evidence type="ECO:0000256" key="1">
    <source>
        <dbReference type="ARBA" id="ARBA00004370"/>
    </source>
</evidence>
<sequence length="709" mass="78188">MRSTNLNSFRSASDISDRSSFASEVKVRNNNKRQICLAYILLIAAAIIIFIGILYSTVLPNVINKKISNGVTYCSTKDLKENYKDPHGDCDGCVPYYASYYPMNVTNARAFLLQGATLKVQELGPYVYRRYTKKINITMAGNRVKYKTYSFHQFQENMSCANCKEDDVIIGMDAGYLRVIAEAGGETRFLMKVLESCPFSASLSQSQIHQIIIDNGSQMLRFLNGLNSLVPSAMSLVSKHIMEFMLMGPRAIAHLDLNALHFNGVLVTRSVREWAIGYPSFIAGMVLGSSHLHCQKNNFDQKCADCASSSNHSSKCQALRRDCRRCKTAAAMILLSEQTCKQVESRAAKVLVAVDAKSLASTTCGVCASYGLCAAPLPGAVESSGIDWSKQPPPDQILDYHIQRTGCDDKDHIGEYEQFDGYTKYPLWAGVSSSRRNPNLNELSSFGIYADCGSPTKNLTCANVFGGDGTSMRPALTSITGLADTLTHPSMELYLSQVKQNVTLFDTKQSKAIKGISLVRMKPSNDLLNFTSNRKGTGVPYDGVQNLGFVAGFLAFVSYPVFAYGDSRLLDNVEITLHDGVVATQDSLYGDDNELLPQYANMYSTYLDVEPTTGKTLDARKRLMVSYAISKSPSNDSASMFDVLWPDIPTNVIYPVFWAEERPMMTNRVASSFTRMRKLAASFLPVLFISTIAGISIFVVGVLILRRAL</sequence>
<gene>
    <name evidence="8" type="ORF">BN9_069460</name>
</gene>
<keyword evidence="9" id="KW-1185">Reference proteome</keyword>
<dbReference type="PANTHER" id="PTHR11923">
    <property type="entry name" value="SCAVENGER RECEPTOR CLASS B TYPE-1 SR-B1"/>
    <property type="match status" value="1"/>
</dbReference>
<comment type="caution">
    <text evidence="8">The sequence shown here is derived from an EMBL/GenBank/DDBJ whole genome shotgun (WGS) entry which is preliminary data.</text>
</comment>
<dbReference type="STRING" id="65357.A0A024GI57"/>
<evidence type="ECO:0000256" key="7">
    <source>
        <dbReference type="SAM" id="Phobius"/>
    </source>
</evidence>
<comment type="subcellular location">
    <subcellularLocation>
        <location evidence="1">Membrane</location>
    </subcellularLocation>
</comment>
<dbReference type="AlphaFoldDB" id="A0A024GI57"/>
<dbReference type="EMBL" id="CAIX01000115">
    <property type="protein sequence ID" value="CCI46018.1"/>
    <property type="molecule type" value="Genomic_DNA"/>
</dbReference>
<evidence type="ECO:0000256" key="5">
    <source>
        <dbReference type="ARBA" id="ARBA00023136"/>
    </source>
</evidence>
<evidence type="ECO:0000256" key="3">
    <source>
        <dbReference type="ARBA" id="ARBA00022692"/>
    </source>
</evidence>
<evidence type="ECO:0000256" key="4">
    <source>
        <dbReference type="ARBA" id="ARBA00022989"/>
    </source>
</evidence>
<dbReference type="GO" id="GO:0016020">
    <property type="term" value="C:membrane"/>
    <property type="evidence" value="ECO:0007669"/>
    <property type="project" value="UniProtKB-SubCell"/>
</dbReference>
<keyword evidence="4 7" id="KW-1133">Transmembrane helix</keyword>
<reference evidence="8 9" key="1">
    <citation type="submission" date="2012-05" db="EMBL/GenBank/DDBJ databases">
        <title>Recombination and specialization in a pathogen metapopulation.</title>
        <authorList>
            <person name="Gardiner A."/>
            <person name="Kemen E."/>
            <person name="Schultz-Larsen T."/>
            <person name="MacLean D."/>
            <person name="Van Oosterhout C."/>
            <person name="Jones J.D.G."/>
        </authorList>
    </citation>
    <scope>NUCLEOTIDE SEQUENCE [LARGE SCALE GENOMIC DNA]</scope>
    <source>
        <strain evidence="8 9">Ac Nc2</strain>
    </source>
</reference>
<dbReference type="Proteomes" id="UP000053237">
    <property type="component" value="Unassembled WGS sequence"/>
</dbReference>
<dbReference type="GO" id="GO:0005044">
    <property type="term" value="F:scavenger receptor activity"/>
    <property type="evidence" value="ECO:0007669"/>
    <property type="project" value="TreeGrafter"/>
</dbReference>
<evidence type="ECO:0000256" key="2">
    <source>
        <dbReference type="ARBA" id="ARBA00010532"/>
    </source>
</evidence>
<accession>A0A024GI57</accession>
<evidence type="ECO:0000313" key="8">
    <source>
        <dbReference type="EMBL" id="CCI46018.1"/>
    </source>
</evidence>
<dbReference type="Pfam" id="PF01130">
    <property type="entry name" value="CD36"/>
    <property type="match status" value="2"/>
</dbReference>
<name>A0A024GI57_9STRA</name>
<keyword evidence="5 7" id="KW-0472">Membrane</keyword>
<protein>
    <submittedName>
        <fullName evidence="8">Uncharacterized protein</fullName>
    </submittedName>
</protein>
<dbReference type="OrthoDB" id="195015at2759"/>
<keyword evidence="6" id="KW-0325">Glycoprotein</keyword>
<proteinExistence type="inferred from homology"/>
<organism evidence="8 9">
    <name type="scientific">Albugo candida</name>
    <dbReference type="NCBI Taxonomy" id="65357"/>
    <lineage>
        <taxon>Eukaryota</taxon>
        <taxon>Sar</taxon>
        <taxon>Stramenopiles</taxon>
        <taxon>Oomycota</taxon>
        <taxon>Peronosporomycetes</taxon>
        <taxon>Albuginales</taxon>
        <taxon>Albuginaceae</taxon>
        <taxon>Albugo</taxon>
    </lineage>
</organism>
<feature type="transmembrane region" description="Helical" evidence="7">
    <location>
        <begin position="36"/>
        <end position="58"/>
    </location>
</feature>
<dbReference type="InterPro" id="IPR002159">
    <property type="entry name" value="CD36_fam"/>
</dbReference>
<dbReference type="InParanoid" id="A0A024GI57"/>
<evidence type="ECO:0000256" key="6">
    <source>
        <dbReference type="ARBA" id="ARBA00023180"/>
    </source>
</evidence>
<comment type="similarity">
    <text evidence="2">Belongs to the CD36 family.</text>
</comment>